<keyword evidence="3" id="KW-0547">Nucleotide-binding</keyword>
<protein>
    <submittedName>
        <fullName evidence="6">ABC transporter ATP-binding protein</fullName>
    </submittedName>
</protein>
<dbReference type="PANTHER" id="PTHR43335:SF4">
    <property type="entry name" value="ABC TRANSPORTER, ATP-BINDING PROTEIN"/>
    <property type="match status" value="1"/>
</dbReference>
<gene>
    <name evidence="6" type="ORF">D9X91_12960</name>
</gene>
<dbReference type="GO" id="GO:0005524">
    <property type="term" value="F:ATP binding"/>
    <property type="evidence" value="ECO:0007669"/>
    <property type="project" value="UniProtKB-KW"/>
</dbReference>
<evidence type="ECO:0000256" key="3">
    <source>
        <dbReference type="ARBA" id="ARBA00022741"/>
    </source>
</evidence>
<dbReference type="OrthoDB" id="9804819at2"/>
<comment type="similarity">
    <text evidence="1">Belongs to the ABC transporter superfamily.</text>
</comment>
<evidence type="ECO:0000259" key="5">
    <source>
        <dbReference type="PROSITE" id="PS50893"/>
    </source>
</evidence>
<proteinExistence type="inferred from homology"/>
<dbReference type="Proteomes" id="UP000276770">
    <property type="component" value="Unassembled WGS sequence"/>
</dbReference>
<evidence type="ECO:0000256" key="1">
    <source>
        <dbReference type="ARBA" id="ARBA00005417"/>
    </source>
</evidence>
<reference evidence="6 7" key="1">
    <citation type="submission" date="2018-10" db="EMBL/GenBank/DDBJ databases">
        <title>Falsibacillus sp. genome draft.</title>
        <authorList>
            <person name="Shi S."/>
        </authorList>
    </citation>
    <scope>NUCLEOTIDE SEQUENCE [LARGE SCALE GENOMIC DNA]</scope>
    <source>
        <strain evidence="6 7">GY 10110</strain>
    </source>
</reference>
<dbReference type="RefSeq" id="WP_121681049.1">
    <property type="nucleotide sequence ID" value="NZ_RCVZ01000008.1"/>
</dbReference>
<evidence type="ECO:0000256" key="4">
    <source>
        <dbReference type="ARBA" id="ARBA00022840"/>
    </source>
</evidence>
<keyword evidence="7" id="KW-1185">Reference proteome</keyword>
<dbReference type="GO" id="GO:0016887">
    <property type="term" value="F:ATP hydrolysis activity"/>
    <property type="evidence" value="ECO:0007669"/>
    <property type="project" value="InterPro"/>
</dbReference>
<feature type="domain" description="ABC transporter" evidence="5">
    <location>
        <begin position="2"/>
        <end position="209"/>
    </location>
</feature>
<dbReference type="AlphaFoldDB" id="A0A3L7JVV7"/>
<accession>A0A3L7JVV7</accession>
<keyword evidence="2" id="KW-0813">Transport</keyword>
<dbReference type="SMART" id="SM00382">
    <property type="entry name" value="AAA"/>
    <property type="match status" value="1"/>
</dbReference>
<name>A0A3L7JVV7_9BACI</name>
<dbReference type="PROSITE" id="PS00211">
    <property type="entry name" value="ABC_TRANSPORTER_1"/>
    <property type="match status" value="1"/>
</dbReference>
<dbReference type="Pfam" id="PF00005">
    <property type="entry name" value="ABC_tran"/>
    <property type="match status" value="1"/>
</dbReference>
<evidence type="ECO:0000313" key="7">
    <source>
        <dbReference type="Proteomes" id="UP000276770"/>
    </source>
</evidence>
<dbReference type="PROSITE" id="PS50893">
    <property type="entry name" value="ABC_TRANSPORTER_2"/>
    <property type="match status" value="1"/>
</dbReference>
<evidence type="ECO:0000256" key="2">
    <source>
        <dbReference type="ARBA" id="ARBA00022448"/>
    </source>
</evidence>
<dbReference type="InterPro" id="IPR003439">
    <property type="entry name" value="ABC_transporter-like_ATP-bd"/>
</dbReference>
<comment type="caution">
    <text evidence="6">The sequence shown here is derived from an EMBL/GenBank/DDBJ whole genome shotgun (WGS) entry which is preliminary data.</text>
</comment>
<organism evidence="6 7">
    <name type="scientific">Falsibacillus albus</name>
    <dbReference type="NCBI Taxonomy" id="2478915"/>
    <lineage>
        <taxon>Bacteria</taxon>
        <taxon>Bacillati</taxon>
        <taxon>Bacillota</taxon>
        <taxon>Bacilli</taxon>
        <taxon>Bacillales</taxon>
        <taxon>Bacillaceae</taxon>
        <taxon>Falsibacillus</taxon>
    </lineage>
</organism>
<dbReference type="Gene3D" id="3.40.50.300">
    <property type="entry name" value="P-loop containing nucleotide triphosphate hydrolases"/>
    <property type="match status" value="1"/>
</dbReference>
<dbReference type="InterPro" id="IPR017871">
    <property type="entry name" value="ABC_transporter-like_CS"/>
</dbReference>
<keyword evidence="4 6" id="KW-0067">ATP-binding</keyword>
<dbReference type="SUPFAM" id="SSF52540">
    <property type="entry name" value="P-loop containing nucleoside triphosphate hydrolases"/>
    <property type="match status" value="1"/>
</dbReference>
<dbReference type="PANTHER" id="PTHR43335">
    <property type="entry name" value="ABC TRANSPORTER, ATP-BINDING PROTEIN"/>
    <property type="match status" value="1"/>
</dbReference>
<evidence type="ECO:0000313" key="6">
    <source>
        <dbReference type="EMBL" id="RLQ94886.1"/>
    </source>
</evidence>
<dbReference type="InterPro" id="IPR027417">
    <property type="entry name" value="P-loop_NTPase"/>
</dbReference>
<dbReference type="EMBL" id="RCVZ01000008">
    <property type="protein sequence ID" value="RLQ94886.1"/>
    <property type="molecule type" value="Genomic_DNA"/>
</dbReference>
<sequence>MIKVLNVSKKIKQAYVLKNISYEFKKGHIYGLFGRNGSGKTMLLRAIGGLIVPTEGEVSIDDKILHKEISFPPSVGVIIENMQLLPQYDGMTNLEILSKIKNVASKTDMEEALIRVGLDPHSKLKVKKFSLGMRQRLNIAQAIFEKPDVLLLDEPTNAIDDTGVEMIHDLLLEEKERGAVIIVTSHHKDEIAPLCDDTLKMSDGVLIND</sequence>
<dbReference type="InterPro" id="IPR003593">
    <property type="entry name" value="AAA+_ATPase"/>
</dbReference>